<reference evidence="1" key="1">
    <citation type="submission" date="2021-06" db="EMBL/GenBank/DDBJ databases">
        <authorList>
            <person name="Kallberg Y."/>
            <person name="Tangrot J."/>
            <person name="Rosling A."/>
        </authorList>
    </citation>
    <scope>NUCLEOTIDE SEQUENCE</scope>
    <source>
        <strain evidence="1">FL966</strain>
    </source>
</reference>
<keyword evidence="2" id="KW-1185">Reference proteome</keyword>
<accession>A0A9N9BV94</accession>
<evidence type="ECO:0000313" key="2">
    <source>
        <dbReference type="Proteomes" id="UP000789759"/>
    </source>
</evidence>
<name>A0A9N9BV94_9GLOM</name>
<dbReference type="Proteomes" id="UP000789759">
    <property type="component" value="Unassembled WGS sequence"/>
</dbReference>
<sequence length="112" mass="12830">NQSVLSLPLACQLSNEDCGLLKKFCEAVSAFKFNFCPIYKESFLTIILVHKTGLCNRWNKEKLIRRFLAENDIDSKEISAKLLQLSQVEEMLVIQILAMLTVYKLQGEQLGY</sequence>
<dbReference type="OrthoDB" id="432234at2759"/>
<organism evidence="1 2">
    <name type="scientific">Cetraspora pellucida</name>
    <dbReference type="NCBI Taxonomy" id="1433469"/>
    <lineage>
        <taxon>Eukaryota</taxon>
        <taxon>Fungi</taxon>
        <taxon>Fungi incertae sedis</taxon>
        <taxon>Mucoromycota</taxon>
        <taxon>Glomeromycotina</taxon>
        <taxon>Glomeromycetes</taxon>
        <taxon>Diversisporales</taxon>
        <taxon>Gigasporaceae</taxon>
        <taxon>Cetraspora</taxon>
    </lineage>
</organism>
<dbReference type="EMBL" id="CAJVQA010003631">
    <property type="protein sequence ID" value="CAG8579411.1"/>
    <property type="molecule type" value="Genomic_DNA"/>
</dbReference>
<gene>
    <name evidence="1" type="ORF">CPELLU_LOCUS6016</name>
</gene>
<dbReference type="AlphaFoldDB" id="A0A9N9BV94"/>
<feature type="non-terminal residue" evidence="1">
    <location>
        <position position="112"/>
    </location>
</feature>
<comment type="caution">
    <text evidence="1">The sequence shown here is derived from an EMBL/GenBank/DDBJ whole genome shotgun (WGS) entry which is preliminary data.</text>
</comment>
<evidence type="ECO:0000313" key="1">
    <source>
        <dbReference type="EMBL" id="CAG8579411.1"/>
    </source>
</evidence>
<protein>
    <submittedName>
        <fullName evidence="1">347_t:CDS:1</fullName>
    </submittedName>
</protein>
<proteinExistence type="predicted"/>